<evidence type="ECO:0000259" key="1">
    <source>
        <dbReference type="Pfam" id="PF10592"/>
    </source>
</evidence>
<comment type="caution">
    <text evidence="2">The sequence shown here is derived from an EMBL/GenBank/DDBJ whole genome shotgun (WGS) entry which is preliminary data.</text>
</comment>
<organism evidence="2 3">
    <name type="scientific">Nocardia caishijiensis</name>
    <dbReference type="NCBI Taxonomy" id="184756"/>
    <lineage>
        <taxon>Bacteria</taxon>
        <taxon>Bacillati</taxon>
        <taxon>Actinomycetota</taxon>
        <taxon>Actinomycetes</taxon>
        <taxon>Mycobacteriales</taxon>
        <taxon>Nocardiaceae</taxon>
        <taxon>Nocardia</taxon>
    </lineage>
</organism>
<reference evidence="2 3" key="1">
    <citation type="submission" date="2019-07" db="EMBL/GenBank/DDBJ databases">
        <title>Genomic Encyclopedia of Type Strains, Phase IV (KMG-IV): sequencing the most valuable type-strain genomes for metagenomic binning, comparative biology and taxonomic classification.</title>
        <authorList>
            <person name="Goeker M."/>
        </authorList>
    </citation>
    <scope>NUCLEOTIDE SEQUENCE [LARGE SCALE GENOMIC DNA]</scope>
    <source>
        <strain evidence="2 3">DSM 44831</strain>
    </source>
</reference>
<evidence type="ECO:0000313" key="2">
    <source>
        <dbReference type="EMBL" id="KAF0849031.1"/>
    </source>
</evidence>
<dbReference type="Proteomes" id="UP000798951">
    <property type="component" value="Unassembled WGS sequence"/>
</dbReference>
<accession>A0ABQ6YUC5</accession>
<dbReference type="InterPro" id="IPR018891">
    <property type="entry name" value="AIPR_C"/>
</dbReference>
<evidence type="ECO:0000313" key="3">
    <source>
        <dbReference type="Proteomes" id="UP000798951"/>
    </source>
</evidence>
<protein>
    <submittedName>
        <fullName evidence="2">AIPR protein</fullName>
    </submittedName>
</protein>
<dbReference type="EMBL" id="VMSD01000001">
    <property type="protein sequence ID" value="KAF0849031.1"/>
    <property type="molecule type" value="Genomic_DNA"/>
</dbReference>
<gene>
    <name evidence="2" type="ORF">FNL39_101466</name>
</gene>
<feature type="domain" description="Abortive phage infection protein C-terminal" evidence="1">
    <location>
        <begin position="237"/>
        <end position="390"/>
    </location>
</feature>
<dbReference type="RefSeq" id="WP_084457946.1">
    <property type="nucleotide sequence ID" value="NZ_VMSD01000001.1"/>
</dbReference>
<dbReference type="Pfam" id="PF10592">
    <property type="entry name" value="AIPR"/>
    <property type="match status" value="1"/>
</dbReference>
<keyword evidence="3" id="KW-1185">Reference proteome</keyword>
<proteinExistence type="predicted"/>
<name>A0ABQ6YUC5_9NOCA</name>
<sequence length="557" mass="61289">MSLMHVRQIETHVRETYSDGWVANLSEDANLSRLLARYALDLAQPVQANSDALQVEVTDHGDDGGIDAVAVDPRTNLVTLVQSKWRKDGKGSFDLNSMNRFVEGIRNLAEIDSTGIVSCSAEMKKYVSVALSKPGGRLLLVVVTTASEPLSDVVRAPMNKLLGIFNDDPDSDPIATFKYIKQSDLFSSIAQIPRETINLDLSILEWGRLREPKSAYYGRVNALEIARWFETHGESLFSDNIRLALDNSEINDGIFRTAVSDPELFWYFNNGLTILAETIDQSIAGSVTRDAVNLRLIDASIVNGAQTVSSLGRAMRAGREHELKQAYVLVRCIEIGGDEAPDLARRITRYANTQNAVLGQDFVFLDPEQHRLAQELRSLGFTYLLRSGESSGDADLSSVIDVRLAAVSLACASGDIGHAVTAKREVSKLFDRDSGPYKTLFNPQVDGVYLGHVVEAVSLVDYVLDEESVSSDGLRAGVAVHGRRIIAHLVLKSIGTKKLRDPYLDFKTELEKVPGAVLELLDGLVSKFPENAYPGNVFKNRTRCEELISEMSTRGRA</sequence>